<feature type="region of interest" description="Disordered" evidence="1">
    <location>
        <begin position="169"/>
        <end position="189"/>
    </location>
</feature>
<protein>
    <submittedName>
        <fullName evidence="2">Uncharacterized protein</fullName>
    </submittedName>
</protein>
<comment type="caution">
    <text evidence="2">The sequence shown here is derived from an EMBL/GenBank/DDBJ whole genome shotgun (WGS) entry which is preliminary data.</text>
</comment>
<reference evidence="3" key="1">
    <citation type="journal article" date="2019" name="Int. J. Syst. Evol. Microbiol.">
        <title>The Global Catalogue of Microorganisms (GCM) 10K type strain sequencing project: providing services to taxonomists for standard genome sequencing and annotation.</title>
        <authorList>
            <consortium name="The Broad Institute Genomics Platform"/>
            <consortium name="The Broad Institute Genome Sequencing Center for Infectious Disease"/>
            <person name="Wu L."/>
            <person name="Ma J."/>
        </authorList>
    </citation>
    <scope>NUCLEOTIDE SEQUENCE [LARGE SCALE GENOMIC DNA]</scope>
    <source>
        <strain evidence="3">JCM 17441</strain>
    </source>
</reference>
<sequence length="251" mass="26215">MDGHWDWAEGGDDADTADLGGDAGHDLHSEFSEDYGADFGDGGHDDLHGGFGVEDHDLGGHLDAQHGDDSLEEPMGTEHATAEYDQALHESTDGHDGGPYDEDAGHDPGHDGGGDPGHDDGHDGQQHEDVLHRDDEEQPGHEAAFGADPDVHAGADDPAWHEVQFPQELHLDDPPEPVDGFPWSDADVLGGGDHSLSAAYDPAVAEHGGAEPGGLADYAGVDVPSGADPWSLLLGSEDPATSSLATFWLPQ</sequence>
<proteinExistence type="predicted"/>
<organism evidence="2 3">
    <name type="scientific">Dactylosporangium darangshiense</name>
    <dbReference type="NCBI Taxonomy" id="579108"/>
    <lineage>
        <taxon>Bacteria</taxon>
        <taxon>Bacillati</taxon>
        <taxon>Actinomycetota</taxon>
        <taxon>Actinomycetes</taxon>
        <taxon>Micromonosporales</taxon>
        <taxon>Micromonosporaceae</taxon>
        <taxon>Dactylosporangium</taxon>
    </lineage>
</organism>
<feature type="region of interest" description="Disordered" evidence="1">
    <location>
        <begin position="89"/>
        <end position="157"/>
    </location>
</feature>
<evidence type="ECO:0000256" key="1">
    <source>
        <dbReference type="SAM" id="MobiDB-lite"/>
    </source>
</evidence>
<accession>A0ABP8DGT8</accession>
<evidence type="ECO:0000313" key="2">
    <source>
        <dbReference type="EMBL" id="GAA4255635.1"/>
    </source>
</evidence>
<dbReference type="EMBL" id="BAABAT010000021">
    <property type="protein sequence ID" value="GAA4255635.1"/>
    <property type="molecule type" value="Genomic_DNA"/>
</dbReference>
<feature type="region of interest" description="Disordered" evidence="1">
    <location>
        <begin position="1"/>
        <end position="74"/>
    </location>
</feature>
<dbReference type="Proteomes" id="UP001500620">
    <property type="component" value="Unassembled WGS sequence"/>
</dbReference>
<feature type="compositionally biased region" description="Basic and acidic residues" evidence="1">
    <location>
        <begin position="41"/>
        <end position="69"/>
    </location>
</feature>
<feature type="compositionally biased region" description="Basic and acidic residues" evidence="1">
    <location>
        <begin position="89"/>
        <end position="140"/>
    </location>
</feature>
<name>A0ABP8DGT8_9ACTN</name>
<evidence type="ECO:0000313" key="3">
    <source>
        <dbReference type="Proteomes" id="UP001500620"/>
    </source>
</evidence>
<gene>
    <name evidence="2" type="ORF">GCM10022255_065250</name>
</gene>
<keyword evidence="3" id="KW-1185">Reference proteome</keyword>
<dbReference type="RefSeq" id="WP_345132628.1">
    <property type="nucleotide sequence ID" value="NZ_BAABAT010000021.1"/>
</dbReference>